<evidence type="ECO:0000259" key="1">
    <source>
        <dbReference type="Pfam" id="PF07705"/>
    </source>
</evidence>
<keyword evidence="3" id="KW-1185">Reference proteome</keyword>
<sequence>MQAATEAAVTVGDSEAPIEGLYVDFVTALEADDLALARALLDTLANRYEEVEGAEQAFLRRVVTGLDANAYEADDRESLLEFSRTMSQANAQRTGFLLEAVSAFESDGPIDTGRLADRATETREIEGSLDSTRQSTASVVSDATVPSTPSIVTVDSPESLAQSETVTITATVENIGDEATLPLDLHISTDSGLVADREGVGLGRLAAREQLSIEIGITGRSPGEHATTVEITADGETVESTVATFTVLETDRSVREVIAGGQDATPSVLDVRAALEYWSQNRQVPETGGETIDDRTLLSLIEEWRVAEGSES</sequence>
<dbReference type="Proteomes" id="UP000296706">
    <property type="component" value="Chromosome"/>
</dbReference>
<evidence type="ECO:0000313" key="2">
    <source>
        <dbReference type="EMBL" id="QCC50034.1"/>
    </source>
</evidence>
<evidence type="ECO:0000313" key="3">
    <source>
        <dbReference type="Proteomes" id="UP000296706"/>
    </source>
</evidence>
<accession>A0A4D6H7T1</accession>
<dbReference type="OrthoDB" id="269633at2157"/>
<dbReference type="EMBL" id="CP031310">
    <property type="protein sequence ID" value="QCC50034.1"/>
    <property type="molecule type" value="Genomic_DNA"/>
</dbReference>
<gene>
    <name evidence="2" type="ORF">DV733_01820</name>
</gene>
<dbReference type="KEGG" id="hsn:DV733_01820"/>
<dbReference type="RefSeq" id="WP_049993479.1">
    <property type="nucleotide sequence ID" value="NZ_CP031310.1"/>
</dbReference>
<protein>
    <recommendedName>
        <fullName evidence="1">CARDB domain-containing protein</fullName>
    </recommendedName>
</protein>
<dbReference type="InterPro" id="IPR013783">
    <property type="entry name" value="Ig-like_fold"/>
</dbReference>
<name>A0A4D6H7T1_9EURY</name>
<proteinExistence type="predicted"/>
<dbReference type="GeneID" id="39846566"/>
<dbReference type="AlphaFoldDB" id="A0A4D6H7T1"/>
<reference evidence="2 3" key="1">
    <citation type="journal article" date="2019" name="Nat. Commun.">
        <title>A new type of DNA phosphorothioation-based antiviral system in archaea.</title>
        <authorList>
            <person name="Xiong L."/>
            <person name="Liu S."/>
            <person name="Chen S."/>
            <person name="Xiao Y."/>
            <person name="Zhu B."/>
            <person name="Gao Y."/>
            <person name="Zhang Y."/>
            <person name="Chen B."/>
            <person name="Luo J."/>
            <person name="Deng Z."/>
            <person name="Chen X."/>
            <person name="Wang L."/>
            <person name="Chen S."/>
        </authorList>
    </citation>
    <scope>NUCLEOTIDE SEQUENCE [LARGE SCALE GENOMIC DNA]</scope>
    <source>
        <strain evidence="2 3">CBA1105</strain>
    </source>
</reference>
<feature type="domain" description="CARDB" evidence="1">
    <location>
        <begin position="154"/>
        <end position="240"/>
    </location>
</feature>
<dbReference type="STRING" id="1457250.GCA_000755225_02660"/>
<organism evidence="2 3">
    <name type="scientific">Halapricum salinum</name>
    <dbReference type="NCBI Taxonomy" id="1457250"/>
    <lineage>
        <taxon>Archaea</taxon>
        <taxon>Methanobacteriati</taxon>
        <taxon>Methanobacteriota</taxon>
        <taxon>Stenosarchaea group</taxon>
        <taxon>Halobacteria</taxon>
        <taxon>Halobacteriales</taxon>
        <taxon>Haloarculaceae</taxon>
        <taxon>Halapricum</taxon>
    </lineage>
</organism>
<dbReference type="Gene3D" id="2.60.40.10">
    <property type="entry name" value="Immunoglobulins"/>
    <property type="match status" value="1"/>
</dbReference>
<dbReference type="Pfam" id="PF07705">
    <property type="entry name" value="CARDB"/>
    <property type="match status" value="1"/>
</dbReference>
<dbReference type="InterPro" id="IPR011635">
    <property type="entry name" value="CARDB"/>
</dbReference>